<feature type="compositionally biased region" description="Low complexity" evidence="1">
    <location>
        <begin position="151"/>
        <end position="161"/>
    </location>
</feature>
<dbReference type="PROSITE" id="PS50013">
    <property type="entry name" value="CHROMO_2"/>
    <property type="match status" value="1"/>
</dbReference>
<feature type="region of interest" description="Disordered" evidence="1">
    <location>
        <begin position="301"/>
        <end position="371"/>
    </location>
</feature>
<sequence>MTVPASTSITTQVTTHMATPEYEVESILKAKVFMRGKKMGWKFYVKWKGYEDADNTWEPFKSFEDSGEGIVDRFWERVDTKGRDVDSIEGWTNGEEVFPTGPPRRRGRPPLKKDKPTLAAERPSKGTTNDAKRPLQSPEPETPSKRKRVGTSRGRTGVRSTQKVRRVSHTPVPDSQSEGEQMLVEPSSSPKLAPNDTLVHDGLASLANPDVQSAPPQSRKRGRPRRLQEPTAPQTRAGRTGPRARKAPPPTADNKERNSRPRRGRRKTNGEDTTQDTEEVLELLESASAPVDSVVFRSGSSGAEIPLQDKPSIPTEAGSTKSANHTGADSPILPNHDEIRPSPFNTTFELPDKRPTSISFPGPSSGSSNPWKRATIFGPLAIGAGLATWVTATATETGLSSTSVPKPFPLSLDNSTTVPVTLKDVALAQTAHTPRLENIVSGTHGPPGKLYKSHAAAALLETLETGGSCARLVLDETATAEQRRVFDAFRSKLEEGGLFVVMASSEILACCSSTNEDHTKKLALTPSLEGLSETVVVSHVKVVNYSAFADAAALAENVRW</sequence>
<dbReference type="InterPro" id="IPR023780">
    <property type="entry name" value="Chromo_domain"/>
</dbReference>
<evidence type="ECO:0000313" key="3">
    <source>
        <dbReference type="EMBL" id="KAH9001181.1"/>
    </source>
</evidence>
<dbReference type="SMART" id="SM00298">
    <property type="entry name" value="CHROMO"/>
    <property type="match status" value="1"/>
</dbReference>
<feature type="domain" description="Chromo" evidence="2">
    <location>
        <begin position="22"/>
        <end position="86"/>
    </location>
</feature>
<feature type="compositionally biased region" description="Polar residues" evidence="1">
    <location>
        <begin position="317"/>
        <end position="327"/>
    </location>
</feature>
<dbReference type="SUPFAM" id="SSF54160">
    <property type="entry name" value="Chromo domain-like"/>
    <property type="match status" value="1"/>
</dbReference>
<reference evidence="3" key="1">
    <citation type="submission" date="2022-01" db="EMBL/GenBank/DDBJ databases">
        <title>Comparative genomics reveals a dynamic genome evolution in the ectomycorrhizal milk-cap (Lactarius) mushrooms.</title>
        <authorList>
            <consortium name="DOE Joint Genome Institute"/>
            <person name="Lebreton A."/>
            <person name="Tang N."/>
            <person name="Kuo A."/>
            <person name="LaButti K."/>
            <person name="Drula E."/>
            <person name="Barry K."/>
            <person name="Clum A."/>
            <person name="Lipzen A."/>
            <person name="Mousain D."/>
            <person name="Ng V."/>
            <person name="Wang R."/>
            <person name="Wang X."/>
            <person name="Dai Y."/>
            <person name="Henrissat B."/>
            <person name="Grigoriev I.V."/>
            <person name="Guerin-Laguette A."/>
            <person name="Yu F."/>
            <person name="Martin F.M."/>
        </authorList>
    </citation>
    <scope>NUCLEOTIDE SEQUENCE</scope>
    <source>
        <strain evidence="3">QP</strain>
    </source>
</reference>
<evidence type="ECO:0000256" key="1">
    <source>
        <dbReference type="SAM" id="MobiDB-lite"/>
    </source>
</evidence>
<keyword evidence="4" id="KW-1185">Reference proteome</keyword>
<dbReference type="InterPro" id="IPR000953">
    <property type="entry name" value="Chromo/chromo_shadow_dom"/>
</dbReference>
<dbReference type="InterPro" id="IPR016197">
    <property type="entry name" value="Chromo-like_dom_sf"/>
</dbReference>
<proteinExistence type="predicted"/>
<evidence type="ECO:0000259" key="2">
    <source>
        <dbReference type="PROSITE" id="PS50013"/>
    </source>
</evidence>
<dbReference type="Proteomes" id="UP001201163">
    <property type="component" value="Unassembled WGS sequence"/>
</dbReference>
<dbReference type="CDD" id="cd18968">
    <property type="entry name" value="chromodomain"/>
    <property type="match status" value="1"/>
</dbReference>
<evidence type="ECO:0000313" key="4">
    <source>
        <dbReference type="Proteomes" id="UP001201163"/>
    </source>
</evidence>
<feature type="region of interest" description="Disordered" evidence="1">
    <location>
        <begin position="85"/>
        <end position="280"/>
    </location>
</feature>
<dbReference type="Pfam" id="PF00385">
    <property type="entry name" value="Chromo"/>
    <property type="match status" value="1"/>
</dbReference>
<dbReference type="Gene3D" id="2.40.50.40">
    <property type="match status" value="1"/>
</dbReference>
<accession>A0AAD4QI15</accession>
<dbReference type="AlphaFoldDB" id="A0AAD4QI15"/>
<protein>
    <recommendedName>
        <fullName evidence="2">Chromo domain-containing protein</fullName>
    </recommendedName>
</protein>
<dbReference type="EMBL" id="JAKELL010000001">
    <property type="protein sequence ID" value="KAH9001181.1"/>
    <property type="molecule type" value="Genomic_DNA"/>
</dbReference>
<feature type="compositionally biased region" description="Low complexity" evidence="1">
    <location>
        <begin position="356"/>
        <end position="370"/>
    </location>
</feature>
<dbReference type="GO" id="GO:0006338">
    <property type="term" value="P:chromatin remodeling"/>
    <property type="evidence" value="ECO:0007669"/>
    <property type="project" value="UniProtKB-ARBA"/>
</dbReference>
<name>A0AAD4QI15_9AGAM</name>
<comment type="caution">
    <text evidence="3">The sequence shown here is derived from an EMBL/GenBank/DDBJ whole genome shotgun (WGS) entry which is preliminary data.</text>
</comment>
<organism evidence="3 4">
    <name type="scientific">Lactarius akahatsu</name>
    <dbReference type="NCBI Taxonomy" id="416441"/>
    <lineage>
        <taxon>Eukaryota</taxon>
        <taxon>Fungi</taxon>
        <taxon>Dikarya</taxon>
        <taxon>Basidiomycota</taxon>
        <taxon>Agaricomycotina</taxon>
        <taxon>Agaricomycetes</taxon>
        <taxon>Russulales</taxon>
        <taxon>Russulaceae</taxon>
        <taxon>Lactarius</taxon>
    </lineage>
</organism>
<gene>
    <name evidence="3" type="ORF">EDB92DRAFT_1825230</name>
</gene>